<dbReference type="Pfam" id="PF01266">
    <property type="entry name" value="DAO"/>
    <property type="match status" value="1"/>
</dbReference>
<dbReference type="Gene3D" id="3.50.50.60">
    <property type="entry name" value="FAD/NAD(P)-binding domain"/>
    <property type="match status" value="1"/>
</dbReference>
<organism evidence="3 4">
    <name type="scientific">Galbibacter pacificus</name>
    <dbReference type="NCBI Taxonomy" id="2996052"/>
    <lineage>
        <taxon>Bacteria</taxon>
        <taxon>Pseudomonadati</taxon>
        <taxon>Bacteroidota</taxon>
        <taxon>Flavobacteriia</taxon>
        <taxon>Flavobacteriales</taxon>
        <taxon>Flavobacteriaceae</taxon>
        <taxon>Galbibacter</taxon>
    </lineage>
</organism>
<dbReference type="InterPro" id="IPR006076">
    <property type="entry name" value="FAD-dep_OxRdtase"/>
</dbReference>
<dbReference type="PANTHER" id="PTHR13847">
    <property type="entry name" value="SARCOSINE DEHYDROGENASE-RELATED"/>
    <property type="match status" value="1"/>
</dbReference>
<dbReference type="EMBL" id="JAPMUA010000007">
    <property type="protein sequence ID" value="MDG3587471.1"/>
    <property type="molecule type" value="Genomic_DNA"/>
</dbReference>
<accession>A0ABT6FW37</accession>
<keyword evidence="1" id="KW-0560">Oxidoreductase</keyword>
<evidence type="ECO:0000313" key="4">
    <source>
        <dbReference type="Proteomes" id="UP001153642"/>
    </source>
</evidence>
<dbReference type="SUPFAM" id="SSF51971">
    <property type="entry name" value="Nucleotide-binding domain"/>
    <property type="match status" value="1"/>
</dbReference>
<evidence type="ECO:0000313" key="3">
    <source>
        <dbReference type="EMBL" id="MDG3587471.1"/>
    </source>
</evidence>
<name>A0ABT6FW37_9FLAO</name>
<dbReference type="Proteomes" id="UP001153642">
    <property type="component" value="Unassembled WGS sequence"/>
</dbReference>
<gene>
    <name evidence="3" type="ORF">OSR52_16530</name>
</gene>
<comment type="caution">
    <text evidence="3">The sequence shown here is derived from an EMBL/GenBank/DDBJ whole genome shotgun (WGS) entry which is preliminary data.</text>
</comment>
<dbReference type="Gene3D" id="3.30.9.10">
    <property type="entry name" value="D-Amino Acid Oxidase, subunit A, domain 2"/>
    <property type="match status" value="1"/>
</dbReference>
<keyword evidence="4" id="KW-1185">Reference proteome</keyword>
<dbReference type="SUPFAM" id="SSF54373">
    <property type="entry name" value="FAD-linked reductases, C-terminal domain"/>
    <property type="match status" value="1"/>
</dbReference>
<evidence type="ECO:0000259" key="2">
    <source>
        <dbReference type="Pfam" id="PF01266"/>
    </source>
</evidence>
<dbReference type="PANTHER" id="PTHR13847:SF289">
    <property type="entry name" value="GLYCINE OXIDASE"/>
    <property type="match status" value="1"/>
</dbReference>
<sequence>MVDYIIVGIGLGGIAFCEQLEKNNKSFIVFDDNSQQSSNVAGGMYNPVILKRFTEVWKAKEQLELLDRFYKTIEEKISEKINYKIPVLRRFVSVEEQNMWFEASDKPSLQPFLSTQLVKNNNKCIDAPLGYGEVLHTGRVDTDLLQQSYTEYLNNGEKLRKERFEYSLLKANDGFLEYKDIMARHIVFCEGFGLKGNPYFNYLPLNGTKGELLEIEAPGLKLDFVLKSSVFIIPLKNDLYKIGATYKWKDKSNTPTEESRKELEEKLRTFFKCNYKVVNHVAGIRPTVTDRRPLIGRHPKYKNSYVLNGLGSRGVMIAPYVAQKLFNYIERGTLLDAEIDIARFQKKWTG</sequence>
<dbReference type="InterPro" id="IPR036188">
    <property type="entry name" value="FAD/NAD-bd_sf"/>
</dbReference>
<protein>
    <submittedName>
        <fullName evidence="3">FAD-dependent oxidoreductase</fullName>
    </submittedName>
</protein>
<dbReference type="RefSeq" id="WP_277901297.1">
    <property type="nucleotide sequence ID" value="NZ_JAPMUA010000007.1"/>
</dbReference>
<evidence type="ECO:0000256" key="1">
    <source>
        <dbReference type="ARBA" id="ARBA00023002"/>
    </source>
</evidence>
<proteinExistence type="predicted"/>
<reference evidence="3" key="1">
    <citation type="submission" date="2022-11" db="EMBL/GenBank/DDBJ databases">
        <title>High-quality draft genome sequence of Galbibacter sp. strain CMA-7.</title>
        <authorList>
            <person name="Wei L."/>
            <person name="Dong C."/>
            <person name="Shao Z."/>
        </authorList>
    </citation>
    <scope>NUCLEOTIDE SEQUENCE</scope>
    <source>
        <strain evidence="3">CMA-7</strain>
    </source>
</reference>
<feature type="domain" description="FAD dependent oxidoreductase" evidence="2">
    <location>
        <begin position="3"/>
        <end position="324"/>
    </location>
</feature>